<evidence type="ECO:0000313" key="2">
    <source>
        <dbReference type="Proteomes" id="UP000261560"/>
    </source>
</evidence>
<name>A0A3B3CAI8_ORYME</name>
<dbReference type="Proteomes" id="UP000261560">
    <property type="component" value="Unplaced"/>
</dbReference>
<protein>
    <recommendedName>
        <fullName evidence="3">Bromodomain containing 8</fullName>
    </recommendedName>
</protein>
<dbReference type="Ensembl" id="ENSOMET00000022203.1">
    <property type="protein sequence ID" value="ENSOMEP00000014318.1"/>
    <property type="gene ID" value="ENSOMEG00000015797.1"/>
</dbReference>
<evidence type="ECO:0008006" key="3">
    <source>
        <dbReference type="Google" id="ProtNLM"/>
    </source>
</evidence>
<organism evidence="1 2">
    <name type="scientific">Oryzias melastigma</name>
    <name type="common">Marine medaka</name>
    <dbReference type="NCBI Taxonomy" id="30732"/>
    <lineage>
        <taxon>Eukaryota</taxon>
        <taxon>Metazoa</taxon>
        <taxon>Chordata</taxon>
        <taxon>Craniata</taxon>
        <taxon>Vertebrata</taxon>
        <taxon>Euteleostomi</taxon>
        <taxon>Actinopterygii</taxon>
        <taxon>Neopterygii</taxon>
        <taxon>Teleostei</taxon>
        <taxon>Neoteleostei</taxon>
        <taxon>Acanthomorphata</taxon>
        <taxon>Ovalentaria</taxon>
        <taxon>Atherinomorphae</taxon>
        <taxon>Beloniformes</taxon>
        <taxon>Adrianichthyidae</taxon>
        <taxon>Oryziinae</taxon>
        <taxon>Oryzias</taxon>
    </lineage>
</organism>
<dbReference type="PANTHER" id="PTHR15398:SF4">
    <property type="entry name" value="BROMODOMAIN-CONTAINING PROTEIN 8 ISOFORM X1"/>
    <property type="match status" value="1"/>
</dbReference>
<reference evidence="1" key="2">
    <citation type="submission" date="2025-09" db="UniProtKB">
        <authorList>
            <consortium name="Ensembl"/>
        </authorList>
    </citation>
    <scope>IDENTIFICATION</scope>
</reference>
<evidence type="ECO:0000313" key="1">
    <source>
        <dbReference type="Ensembl" id="ENSOMEP00000014318.1"/>
    </source>
</evidence>
<dbReference type="AlphaFoldDB" id="A0A3B3CAI8"/>
<proteinExistence type="predicted"/>
<dbReference type="STRING" id="30732.ENSOMEP00000014318"/>
<accession>A0A3B3CAI8</accession>
<dbReference type="PaxDb" id="30732-ENSOMEP00000014318"/>
<keyword evidence="2" id="KW-1185">Reference proteome</keyword>
<dbReference type="PANTHER" id="PTHR15398">
    <property type="entry name" value="BROMODOMAIN-CONTAINING PROTEIN 8"/>
    <property type="match status" value="1"/>
</dbReference>
<dbReference type="GeneTree" id="ENSGT00530000064262"/>
<sequence length="81" mass="9016">MASGIGKHKILNVGPTEPWSVREKLCLASSVMRSGDQNWVSVSRAIKPFHVLLCWFLNLFTLHCASQYSELLEATEAPKSV</sequence>
<dbReference type="GO" id="GO:0035267">
    <property type="term" value="C:NuA4 histone acetyltransferase complex"/>
    <property type="evidence" value="ECO:0007669"/>
    <property type="project" value="TreeGrafter"/>
</dbReference>
<dbReference type="OMA" id="NWASVIR"/>
<reference evidence="1" key="1">
    <citation type="submission" date="2025-08" db="UniProtKB">
        <authorList>
            <consortium name="Ensembl"/>
        </authorList>
    </citation>
    <scope>IDENTIFICATION</scope>
</reference>